<gene>
    <name evidence="12" type="ORF">SD10_26600</name>
</gene>
<evidence type="ECO:0000259" key="11">
    <source>
        <dbReference type="Pfam" id="PF02897"/>
    </source>
</evidence>
<evidence type="ECO:0000256" key="7">
    <source>
        <dbReference type="ARBA" id="ARBA00060121"/>
    </source>
</evidence>
<evidence type="ECO:0000313" key="13">
    <source>
        <dbReference type="Proteomes" id="UP000033054"/>
    </source>
</evidence>
<dbReference type="HOGENOM" id="CLU_011290_1_1_10"/>
<organism evidence="12 13">
    <name type="scientific">Spirosoma radiotolerans</name>
    <dbReference type="NCBI Taxonomy" id="1379870"/>
    <lineage>
        <taxon>Bacteria</taxon>
        <taxon>Pseudomonadati</taxon>
        <taxon>Bacteroidota</taxon>
        <taxon>Cytophagia</taxon>
        <taxon>Cytophagales</taxon>
        <taxon>Cytophagaceae</taxon>
        <taxon>Spirosoma</taxon>
    </lineage>
</organism>
<dbReference type="Gene3D" id="2.130.10.120">
    <property type="entry name" value="Prolyl oligopeptidase, N-terminal domain"/>
    <property type="match status" value="1"/>
</dbReference>
<evidence type="ECO:0000256" key="8">
    <source>
        <dbReference type="ARBA" id="ARBA00081187"/>
    </source>
</evidence>
<feature type="signal peptide" evidence="9">
    <location>
        <begin position="1"/>
        <end position="20"/>
    </location>
</feature>
<dbReference type="GO" id="GO:0070012">
    <property type="term" value="F:oligopeptidase activity"/>
    <property type="evidence" value="ECO:0007669"/>
    <property type="project" value="TreeGrafter"/>
</dbReference>
<dbReference type="EC" id="3.4.21.26" evidence="3"/>
<dbReference type="InterPro" id="IPR002470">
    <property type="entry name" value="Peptidase_S9A"/>
</dbReference>
<evidence type="ECO:0000256" key="5">
    <source>
        <dbReference type="ARBA" id="ARBA00022801"/>
    </source>
</evidence>
<dbReference type="AlphaFoldDB" id="A0A0E4A0G8"/>
<dbReference type="InterPro" id="IPR023302">
    <property type="entry name" value="Pept_S9A_N"/>
</dbReference>
<dbReference type="InterPro" id="IPR029058">
    <property type="entry name" value="AB_hydrolase_fold"/>
</dbReference>
<evidence type="ECO:0000256" key="4">
    <source>
        <dbReference type="ARBA" id="ARBA00022670"/>
    </source>
</evidence>
<dbReference type="InterPro" id="IPR051167">
    <property type="entry name" value="Prolyl_oligopep/macrocyclase"/>
</dbReference>
<sequence length="712" mass="79668">MHVVNFIRLSFMLSSSVVLGQSTSPITYPMTRKTDQVDNYHGTQVADPYRWLEDDRSPETADWVKAENKVTFDYLAQIPYRKQFQDRLEQVYNYPKYSAPSRKGDWFYFSKNDGLQNQAVLYRQKGLEGKPELVIDPNKLSADGTTRLGAFSLSKDGKYAVVGLSKGGSDWQEYQVMDLATKTYLSDKIEWVKVSGAAWQGDGFYYSRYPKPEGSALAAKNENHQVFFHKLNTPQSADRLVYEDAKHPQRFHIVSTTDDERFALLSISDRGQGKDGNSLLFMDATSSQKTFVPVVAEITDFSYGVVDNDSDRLLILTNEKAPNSKVVAFDTKKKAFSTLIPEKPEPIAERSVNAAGGKLFIEYAKDVTSKIEVFSYAGKSEGEVKLPAIGSAGGFGGEKDDKFVFYTFTSFTFPPTIYRYDIATHKSTVFRAPEVDFNPSDYETKQVFYTSKDGTKVPMFLTYRKGLKLDGTNPTLLYGYGGFNVSLPPSFSPFRIPFLEQGGVYAQANLRGGSEYGEKWHEQGMKLKKQNVFDDFIAAAEYLIAQKYTSPAKLAVQGGSNGGLLVGAVMNQRPDLFRVAIPQVGVMDMLRFHKFTIGWNWIADYGSSDNADEFKALYAYSPIHNIKPGINYPATLITTADHDDRVVPAHSFKYAATLQEMYKGANPVLIRIDTNSGHGASNTKKNIETAADIYSFILWNMGIKSLKEVASK</sequence>
<dbReference type="InterPro" id="IPR002471">
    <property type="entry name" value="Pept_S9_AS"/>
</dbReference>
<dbReference type="GO" id="GO:0006508">
    <property type="term" value="P:proteolysis"/>
    <property type="evidence" value="ECO:0007669"/>
    <property type="project" value="UniProtKB-KW"/>
</dbReference>
<keyword evidence="13" id="KW-1185">Reference proteome</keyword>
<evidence type="ECO:0000256" key="3">
    <source>
        <dbReference type="ARBA" id="ARBA00011897"/>
    </source>
</evidence>
<protein>
    <recommendedName>
        <fullName evidence="3">prolyl oligopeptidase</fullName>
        <ecNumber evidence="3">3.4.21.26</ecNumber>
    </recommendedName>
    <alternativeName>
        <fullName evidence="8">Proline-specific endopeptidase</fullName>
    </alternativeName>
</protein>
<feature type="domain" description="Peptidase S9A N-terminal" evidence="11">
    <location>
        <begin position="29"/>
        <end position="431"/>
    </location>
</feature>
<dbReference type="SUPFAM" id="SSF53474">
    <property type="entry name" value="alpha/beta-Hydrolases"/>
    <property type="match status" value="1"/>
</dbReference>
<comment type="function">
    <text evidence="7">Cleaves peptide bonds on the C-terminal side of prolyl residues within peptides that are up to approximately 30 amino acids long. Has an absolute requirement for an X-Pro bond in the trans configuration immediately preceding the Pro-Y scissible bond.</text>
</comment>
<comment type="similarity">
    <text evidence="2">Belongs to the peptidase S9A family.</text>
</comment>
<feature type="domain" description="Peptidase S9 prolyl oligopeptidase catalytic" evidence="10">
    <location>
        <begin position="489"/>
        <end position="702"/>
    </location>
</feature>
<dbReference type="PANTHER" id="PTHR42881">
    <property type="entry name" value="PROLYL ENDOPEPTIDASE"/>
    <property type="match status" value="1"/>
</dbReference>
<dbReference type="Gene3D" id="3.40.50.1820">
    <property type="entry name" value="alpha/beta hydrolase"/>
    <property type="match status" value="1"/>
</dbReference>
<keyword evidence="6" id="KW-0720">Serine protease</keyword>
<evidence type="ECO:0000256" key="1">
    <source>
        <dbReference type="ARBA" id="ARBA00001070"/>
    </source>
</evidence>
<dbReference type="GO" id="GO:0005829">
    <property type="term" value="C:cytosol"/>
    <property type="evidence" value="ECO:0007669"/>
    <property type="project" value="TreeGrafter"/>
</dbReference>
<evidence type="ECO:0000256" key="2">
    <source>
        <dbReference type="ARBA" id="ARBA00005228"/>
    </source>
</evidence>
<dbReference type="Pfam" id="PF02897">
    <property type="entry name" value="Peptidase_S9_N"/>
    <property type="match status" value="1"/>
</dbReference>
<dbReference type="FunFam" id="3.40.50.1820:FF:000005">
    <property type="entry name" value="Prolyl endopeptidase"/>
    <property type="match status" value="1"/>
</dbReference>
<evidence type="ECO:0000256" key="6">
    <source>
        <dbReference type="ARBA" id="ARBA00022825"/>
    </source>
</evidence>
<dbReference type="EMBL" id="CP010429">
    <property type="protein sequence ID" value="AKD57940.1"/>
    <property type="molecule type" value="Genomic_DNA"/>
</dbReference>
<dbReference type="PROSITE" id="PS00708">
    <property type="entry name" value="PRO_ENDOPEP_SER"/>
    <property type="match status" value="1"/>
</dbReference>
<reference evidence="12 13" key="1">
    <citation type="journal article" date="2014" name="Curr. Microbiol.">
        <title>Spirosoma radiotolerans sp. nov., a gamma-radiation-resistant bacterium isolated from gamma ray-irradiated soil.</title>
        <authorList>
            <person name="Lee J.J."/>
            <person name="Srinivasan S."/>
            <person name="Lim S."/>
            <person name="Joe M."/>
            <person name="Im S."/>
            <person name="Bae S.I."/>
            <person name="Park K.R."/>
            <person name="Han J.H."/>
            <person name="Park S.H."/>
            <person name="Joo B.M."/>
            <person name="Park S.J."/>
            <person name="Kim M.K."/>
        </authorList>
    </citation>
    <scope>NUCLEOTIDE SEQUENCE [LARGE SCALE GENOMIC DNA]</scope>
    <source>
        <strain evidence="12 13">DG5A</strain>
    </source>
</reference>
<name>A0A0E4A0G8_9BACT</name>
<dbReference type="PRINTS" id="PR00862">
    <property type="entry name" value="PROLIGOPTASE"/>
</dbReference>
<comment type="catalytic activity">
    <reaction evidence="1">
        <text>Hydrolysis of Pro-|-Xaa &gt;&gt; Ala-|-Xaa in oligopeptides.</text>
        <dbReference type="EC" id="3.4.21.26"/>
    </reaction>
</comment>
<keyword evidence="9" id="KW-0732">Signal</keyword>
<dbReference type="PANTHER" id="PTHR42881:SF2">
    <property type="entry name" value="PROLYL ENDOPEPTIDASE"/>
    <property type="match status" value="1"/>
</dbReference>
<dbReference type="STRING" id="1379870.SD10_26600"/>
<evidence type="ECO:0000259" key="10">
    <source>
        <dbReference type="Pfam" id="PF00326"/>
    </source>
</evidence>
<dbReference type="SUPFAM" id="SSF50993">
    <property type="entry name" value="Peptidase/esterase 'gauge' domain"/>
    <property type="match status" value="1"/>
</dbReference>
<evidence type="ECO:0000313" key="12">
    <source>
        <dbReference type="EMBL" id="AKD57940.1"/>
    </source>
</evidence>
<keyword evidence="5" id="KW-0378">Hydrolase</keyword>
<evidence type="ECO:0000256" key="9">
    <source>
        <dbReference type="SAM" id="SignalP"/>
    </source>
</evidence>
<dbReference type="Pfam" id="PF00326">
    <property type="entry name" value="Peptidase_S9"/>
    <property type="match status" value="1"/>
</dbReference>
<dbReference type="GO" id="GO:0004252">
    <property type="term" value="F:serine-type endopeptidase activity"/>
    <property type="evidence" value="ECO:0007669"/>
    <property type="project" value="UniProtKB-EC"/>
</dbReference>
<proteinExistence type="inferred from homology"/>
<dbReference type="KEGG" id="srd:SD10_26600"/>
<dbReference type="Proteomes" id="UP000033054">
    <property type="component" value="Chromosome"/>
</dbReference>
<dbReference type="PATRIC" id="fig|1379870.5.peg.5748"/>
<dbReference type="InterPro" id="IPR001375">
    <property type="entry name" value="Peptidase_S9_cat"/>
</dbReference>
<keyword evidence="4" id="KW-0645">Protease</keyword>
<feature type="chain" id="PRO_5002417767" description="prolyl oligopeptidase" evidence="9">
    <location>
        <begin position="21"/>
        <end position="712"/>
    </location>
</feature>
<accession>A0A0E4A0G8</accession>